<feature type="transmembrane region" description="Helical" evidence="6">
    <location>
        <begin position="171"/>
        <end position="189"/>
    </location>
</feature>
<dbReference type="InterPro" id="IPR036873">
    <property type="entry name" value="Rhodanese-like_dom_sf"/>
</dbReference>
<feature type="domain" description="Rhodanese" evidence="7">
    <location>
        <begin position="217"/>
        <end position="308"/>
    </location>
</feature>
<keyword evidence="2" id="KW-1003">Cell membrane</keyword>
<feature type="transmembrane region" description="Helical" evidence="6">
    <location>
        <begin position="12"/>
        <end position="37"/>
    </location>
</feature>
<protein>
    <recommendedName>
        <fullName evidence="7">Rhodanese domain-containing protein</fullName>
    </recommendedName>
</protein>
<evidence type="ECO:0000256" key="3">
    <source>
        <dbReference type="ARBA" id="ARBA00022692"/>
    </source>
</evidence>
<keyword evidence="5 6" id="KW-0472">Membrane</keyword>
<evidence type="ECO:0000256" key="6">
    <source>
        <dbReference type="SAM" id="Phobius"/>
    </source>
</evidence>
<evidence type="ECO:0000256" key="1">
    <source>
        <dbReference type="ARBA" id="ARBA00004651"/>
    </source>
</evidence>
<dbReference type="Proteomes" id="UP000638732">
    <property type="component" value="Unassembled WGS sequence"/>
</dbReference>
<evidence type="ECO:0000313" key="8">
    <source>
        <dbReference type="EMBL" id="NCD72508.1"/>
    </source>
</evidence>
<feature type="transmembrane region" description="Helical" evidence="6">
    <location>
        <begin position="107"/>
        <end position="128"/>
    </location>
</feature>
<proteinExistence type="predicted"/>
<evidence type="ECO:0000256" key="5">
    <source>
        <dbReference type="ARBA" id="ARBA00023136"/>
    </source>
</evidence>
<gene>
    <name evidence="8" type="ORF">GSY63_24290</name>
</gene>
<evidence type="ECO:0000259" key="7">
    <source>
        <dbReference type="PROSITE" id="PS50206"/>
    </source>
</evidence>
<feature type="transmembrane region" description="Helical" evidence="6">
    <location>
        <begin position="135"/>
        <end position="159"/>
    </location>
</feature>
<keyword evidence="3 6" id="KW-0812">Transmembrane</keyword>
<dbReference type="PROSITE" id="PS50206">
    <property type="entry name" value="RHODANESE_3"/>
    <property type="match status" value="1"/>
</dbReference>
<dbReference type="EMBL" id="WWEO01000045">
    <property type="protein sequence ID" value="NCD72508.1"/>
    <property type="molecule type" value="Genomic_DNA"/>
</dbReference>
<dbReference type="GO" id="GO:0005886">
    <property type="term" value="C:plasma membrane"/>
    <property type="evidence" value="ECO:0007669"/>
    <property type="project" value="UniProtKB-SubCell"/>
</dbReference>
<dbReference type="Gene3D" id="3.40.250.10">
    <property type="entry name" value="Rhodanese-like domain"/>
    <property type="match status" value="1"/>
</dbReference>
<reference evidence="8" key="1">
    <citation type="submission" date="2020-01" db="EMBL/GenBank/DDBJ databases">
        <authorList>
            <person name="Seo Y.L."/>
        </authorList>
    </citation>
    <scope>NUCLEOTIDE SEQUENCE</scope>
    <source>
        <strain evidence="8">R11</strain>
    </source>
</reference>
<accession>A0A965ZM58</accession>
<dbReference type="PANTHER" id="PTHR42709">
    <property type="entry name" value="ALKALINE PHOSPHATASE LIKE PROTEIN"/>
    <property type="match status" value="1"/>
</dbReference>
<comment type="caution">
    <text evidence="8">The sequence shown here is derived from an EMBL/GenBank/DDBJ whole genome shotgun (WGS) entry which is preliminary data.</text>
</comment>
<dbReference type="PANTHER" id="PTHR42709:SF6">
    <property type="entry name" value="UNDECAPRENYL PHOSPHATE TRANSPORTER A"/>
    <property type="match status" value="1"/>
</dbReference>
<dbReference type="InterPro" id="IPR032816">
    <property type="entry name" value="VTT_dom"/>
</dbReference>
<evidence type="ECO:0000313" key="9">
    <source>
        <dbReference type="Proteomes" id="UP000638732"/>
    </source>
</evidence>
<name>A0A965ZM58_9SPHI</name>
<feature type="transmembrane region" description="Helical" evidence="6">
    <location>
        <begin position="49"/>
        <end position="70"/>
    </location>
</feature>
<organism evidence="8 9">
    <name type="scientific">Mucilaginibacter agri</name>
    <dbReference type="NCBI Taxonomy" id="2695265"/>
    <lineage>
        <taxon>Bacteria</taxon>
        <taxon>Pseudomonadati</taxon>
        <taxon>Bacteroidota</taxon>
        <taxon>Sphingobacteriia</taxon>
        <taxon>Sphingobacteriales</taxon>
        <taxon>Sphingobacteriaceae</taxon>
        <taxon>Mucilaginibacter</taxon>
    </lineage>
</organism>
<keyword evidence="4 6" id="KW-1133">Transmembrane helix</keyword>
<dbReference type="InterPro" id="IPR001763">
    <property type="entry name" value="Rhodanese-like_dom"/>
</dbReference>
<dbReference type="Pfam" id="PF09335">
    <property type="entry name" value="VTT_dom"/>
    <property type="match status" value="1"/>
</dbReference>
<dbReference type="Pfam" id="PF00581">
    <property type="entry name" value="Rhodanese"/>
    <property type="match status" value="1"/>
</dbReference>
<dbReference type="AlphaFoldDB" id="A0A965ZM58"/>
<dbReference type="SUPFAM" id="SSF52821">
    <property type="entry name" value="Rhodanese/Cell cycle control phosphatase"/>
    <property type="match status" value="1"/>
</dbReference>
<keyword evidence="9" id="KW-1185">Reference proteome</keyword>
<dbReference type="SMART" id="SM00450">
    <property type="entry name" value="RHOD"/>
    <property type="match status" value="1"/>
</dbReference>
<comment type="subcellular location">
    <subcellularLocation>
        <location evidence="1">Cell membrane</location>
        <topology evidence="1">Multi-pass membrane protein</topology>
    </subcellularLocation>
</comment>
<evidence type="ECO:0000256" key="2">
    <source>
        <dbReference type="ARBA" id="ARBA00022475"/>
    </source>
</evidence>
<sequence>MNTLIELVQNYGLWMIFVITLLQSVGLPLPTYAIFIITSAVTPPTITNIGALIITGSVASLVGDYILYIAGKRYGTSILGRLCKISISPDSCVSSSGNLFDRFGSPALIIAKFIPGLSTIAPVVAGVYKMPVKLFGLFSFVAAIIYLGVAVFLGGLFRHQIGTLITTLSDYGKLGGLILLIAFGLYLLAKWMQRNRLIKQFNFDRVTVNDLLELIHDQPGPVILDARPVDQRTRNGFIPGSISIDDNNLSDIVERFGRHNEIIIYCSCPNEITAARYAEKLHKVGLKRIRPLLGGLDEWEKFGGKVIFD</sequence>
<dbReference type="InterPro" id="IPR051311">
    <property type="entry name" value="DedA_domain"/>
</dbReference>
<dbReference type="RefSeq" id="WP_166588449.1">
    <property type="nucleotide sequence ID" value="NZ_WWEO01000045.1"/>
</dbReference>
<evidence type="ECO:0000256" key="4">
    <source>
        <dbReference type="ARBA" id="ARBA00022989"/>
    </source>
</evidence>
<reference evidence="8" key="2">
    <citation type="submission" date="2020-10" db="EMBL/GenBank/DDBJ databases">
        <title>Mucilaginibacter sp. nov., isolated from soil.</title>
        <authorList>
            <person name="Jeon C.O."/>
        </authorList>
    </citation>
    <scope>NUCLEOTIDE SEQUENCE</scope>
    <source>
        <strain evidence="8">R11</strain>
    </source>
</reference>